<proteinExistence type="predicted"/>
<name>A0A517MUF4_9BACT</name>
<dbReference type="Proteomes" id="UP000319852">
    <property type="component" value="Chromosome"/>
</dbReference>
<organism evidence="1 2">
    <name type="scientific">Adhaeretor mobilis</name>
    <dbReference type="NCBI Taxonomy" id="1930276"/>
    <lineage>
        <taxon>Bacteria</taxon>
        <taxon>Pseudomonadati</taxon>
        <taxon>Planctomycetota</taxon>
        <taxon>Planctomycetia</taxon>
        <taxon>Pirellulales</taxon>
        <taxon>Lacipirellulaceae</taxon>
        <taxon>Adhaeretor</taxon>
    </lineage>
</organism>
<gene>
    <name evidence="1" type="ORF">HG15A2_17900</name>
</gene>
<evidence type="ECO:0000313" key="2">
    <source>
        <dbReference type="Proteomes" id="UP000319852"/>
    </source>
</evidence>
<protein>
    <submittedName>
        <fullName evidence="1">Uncharacterized protein</fullName>
    </submittedName>
</protein>
<dbReference type="AlphaFoldDB" id="A0A517MUF4"/>
<keyword evidence="2" id="KW-1185">Reference proteome</keyword>
<dbReference type="KEGG" id="amob:HG15A2_17900"/>
<sequence length="108" mass="12842">MQNRNLRQDYWQEGWNDIALNINKLYGSSIRKESLSYNLGQLVRAERNQVLSKPTTGYYRFRDPMLRAYIRMMLDLENYRDHSGQMHLPFMTIEAPEHCPASFLANKI</sequence>
<accession>A0A517MUF4</accession>
<reference evidence="1 2" key="1">
    <citation type="submission" date="2019-02" db="EMBL/GenBank/DDBJ databases">
        <title>Deep-cultivation of Planctomycetes and their phenomic and genomic characterization uncovers novel biology.</title>
        <authorList>
            <person name="Wiegand S."/>
            <person name="Jogler M."/>
            <person name="Boedeker C."/>
            <person name="Pinto D."/>
            <person name="Vollmers J."/>
            <person name="Rivas-Marin E."/>
            <person name="Kohn T."/>
            <person name="Peeters S.H."/>
            <person name="Heuer A."/>
            <person name="Rast P."/>
            <person name="Oberbeckmann S."/>
            <person name="Bunk B."/>
            <person name="Jeske O."/>
            <person name="Meyerdierks A."/>
            <person name="Storesund J.E."/>
            <person name="Kallscheuer N."/>
            <person name="Luecker S."/>
            <person name="Lage O.M."/>
            <person name="Pohl T."/>
            <person name="Merkel B.J."/>
            <person name="Hornburger P."/>
            <person name="Mueller R.-W."/>
            <person name="Bruemmer F."/>
            <person name="Labrenz M."/>
            <person name="Spormann A.M."/>
            <person name="Op den Camp H."/>
            <person name="Overmann J."/>
            <person name="Amann R."/>
            <person name="Jetten M.S.M."/>
            <person name="Mascher T."/>
            <person name="Medema M.H."/>
            <person name="Devos D.P."/>
            <person name="Kaster A.-K."/>
            <person name="Ovreas L."/>
            <person name="Rohde M."/>
            <person name="Galperin M.Y."/>
            <person name="Jogler C."/>
        </authorList>
    </citation>
    <scope>NUCLEOTIDE SEQUENCE [LARGE SCALE GENOMIC DNA]</scope>
    <source>
        <strain evidence="1 2">HG15A2</strain>
    </source>
</reference>
<evidence type="ECO:0000313" key="1">
    <source>
        <dbReference type="EMBL" id="QDS98510.1"/>
    </source>
</evidence>
<dbReference type="EMBL" id="CP036263">
    <property type="protein sequence ID" value="QDS98510.1"/>
    <property type="molecule type" value="Genomic_DNA"/>
</dbReference>